<proteinExistence type="inferred from homology"/>
<dbReference type="GO" id="GO:0009225">
    <property type="term" value="P:nucleotide-sugar metabolic process"/>
    <property type="evidence" value="ECO:0007669"/>
    <property type="project" value="TreeGrafter"/>
</dbReference>
<organism evidence="9 10">
    <name type="scientific">Pocillopora meandrina</name>
    <dbReference type="NCBI Taxonomy" id="46732"/>
    <lineage>
        <taxon>Eukaryota</taxon>
        <taxon>Metazoa</taxon>
        <taxon>Cnidaria</taxon>
        <taxon>Anthozoa</taxon>
        <taxon>Hexacorallia</taxon>
        <taxon>Scleractinia</taxon>
        <taxon>Astrocoeniina</taxon>
        <taxon>Pocilloporidae</taxon>
        <taxon>Pocillopora</taxon>
    </lineage>
</organism>
<feature type="active site" evidence="4">
    <location>
        <position position="459"/>
    </location>
</feature>
<feature type="domain" description="PARG catalytic Macro" evidence="7">
    <location>
        <begin position="408"/>
        <end position="610"/>
    </location>
</feature>
<dbReference type="GO" id="GO:1990966">
    <property type="term" value="P:ATP generation from poly-ADP-D-ribose"/>
    <property type="evidence" value="ECO:0007669"/>
    <property type="project" value="TreeGrafter"/>
</dbReference>
<feature type="region of interest" description="Disordered" evidence="6">
    <location>
        <begin position="1"/>
        <end position="112"/>
    </location>
</feature>
<dbReference type="GO" id="GO:0005975">
    <property type="term" value="P:carbohydrate metabolic process"/>
    <property type="evidence" value="ECO:0007669"/>
    <property type="project" value="InterPro"/>
</dbReference>
<feature type="compositionally biased region" description="Low complexity" evidence="6">
    <location>
        <begin position="83"/>
        <end position="97"/>
    </location>
</feature>
<gene>
    <name evidence="9" type="ORF">PMEA_00000234</name>
</gene>
<keyword evidence="3" id="KW-0378">Hydrolase</keyword>
<dbReference type="PANTHER" id="PTHR12837">
    <property type="entry name" value="POLY ADP-RIBOSE GLYCOHYDROLASE"/>
    <property type="match status" value="1"/>
</dbReference>
<dbReference type="Pfam" id="PF20811">
    <property type="entry name" value="PARG_cat_N"/>
    <property type="match status" value="1"/>
</dbReference>
<feature type="binding site" evidence="5">
    <location>
        <position position="443"/>
    </location>
    <ligand>
        <name>substrate</name>
    </ligand>
</feature>
<feature type="binding site" evidence="5">
    <location>
        <position position="457"/>
    </location>
    <ligand>
        <name>substrate</name>
    </ligand>
</feature>
<evidence type="ECO:0000256" key="2">
    <source>
        <dbReference type="ARBA" id="ARBA00012255"/>
    </source>
</evidence>
<evidence type="ECO:0000256" key="3">
    <source>
        <dbReference type="ARBA" id="ARBA00022801"/>
    </source>
</evidence>
<protein>
    <recommendedName>
        <fullName evidence="2">poly(ADP-ribose) glycohydrolase</fullName>
        <ecNumber evidence="2">3.2.1.143</ecNumber>
    </recommendedName>
</protein>
<feature type="binding site" evidence="5">
    <location>
        <position position="498"/>
    </location>
    <ligand>
        <name>substrate</name>
    </ligand>
</feature>
<dbReference type="InterPro" id="IPR048362">
    <property type="entry name" value="PARG_helical"/>
</dbReference>
<dbReference type="GO" id="GO:0006282">
    <property type="term" value="P:regulation of DNA repair"/>
    <property type="evidence" value="ECO:0007669"/>
    <property type="project" value="InterPro"/>
</dbReference>
<dbReference type="InterPro" id="IPR046372">
    <property type="entry name" value="PARG_cat_C"/>
</dbReference>
<evidence type="ECO:0000256" key="5">
    <source>
        <dbReference type="PIRSR" id="PIRSR607724-2"/>
    </source>
</evidence>
<dbReference type="PANTHER" id="PTHR12837:SF15">
    <property type="entry name" value="POLY(ADP-RIBOSE) GLYCOHYDROLASE"/>
    <property type="match status" value="1"/>
</dbReference>
<dbReference type="Proteomes" id="UP001159428">
    <property type="component" value="Unassembled WGS sequence"/>
</dbReference>
<dbReference type="EC" id="3.2.1.143" evidence="2"/>
<feature type="active site" evidence="4">
    <location>
        <position position="440"/>
    </location>
</feature>
<evidence type="ECO:0000256" key="1">
    <source>
        <dbReference type="ARBA" id="ARBA00009545"/>
    </source>
</evidence>
<accession>A0AAU9VJI2</accession>
<keyword evidence="10" id="KW-1185">Reference proteome</keyword>
<evidence type="ECO:0000259" key="7">
    <source>
        <dbReference type="Pfam" id="PF05028"/>
    </source>
</evidence>
<evidence type="ECO:0000259" key="8">
    <source>
        <dbReference type="Pfam" id="PF20811"/>
    </source>
</evidence>
<name>A0AAU9VJI2_9CNID</name>
<evidence type="ECO:0000256" key="6">
    <source>
        <dbReference type="SAM" id="MobiDB-lite"/>
    </source>
</evidence>
<reference evidence="9 10" key="1">
    <citation type="submission" date="2022-05" db="EMBL/GenBank/DDBJ databases">
        <authorList>
            <consortium name="Genoscope - CEA"/>
            <person name="William W."/>
        </authorList>
    </citation>
    <scope>NUCLEOTIDE SEQUENCE [LARGE SCALE GENOMIC DNA]</scope>
</reference>
<evidence type="ECO:0000256" key="4">
    <source>
        <dbReference type="PIRSR" id="PIRSR607724-1"/>
    </source>
</evidence>
<dbReference type="InterPro" id="IPR007724">
    <property type="entry name" value="Poly_GlycHdrlase"/>
</dbReference>
<evidence type="ECO:0000313" key="10">
    <source>
        <dbReference type="Proteomes" id="UP001159428"/>
    </source>
</evidence>
<dbReference type="AlphaFoldDB" id="A0AAU9VJI2"/>
<dbReference type="GO" id="GO:0005634">
    <property type="term" value="C:nucleus"/>
    <property type="evidence" value="ECO:0007669"/>
    <property type="project" value="TreeGrafter"/>
</dbReference>
<evidence type="ECO:0000313" key="9">
    <source>
        <dbReference type="EMBL" id="CAH3031533.1"/>
    </source>
</evidence>
<feature type="active site" evidence="4">
    <location>
        <position position="458"/>
    </location>
</feature>
<comment type="caution">
    <text evidence="9">The sequence shown here is derived from an EMBL/GenBank/DDBJ whole genome shotgun (WGS) entry which is preliminary data.</text>
</comment>
<dbReference type="GO" id="GO:0004649">
    <property type="term" value="F:poly(ADP-ribose) glycohydrolase activity"/>
    <property type="evidence" value="ECO:0007669"/>
    <property type="project" value="UniProtKB-EC"/>
</dbReference>
<dbReference type="EMBL" id="CALNXJ010000001">
    <property type="protein sequence ID" value="CAH3031533.1"/>
    <property type="molecule type" value="Genomic_DNA"/>
</dbReference>
<dbReference type="GO" id="GO:0005737">
    <property type="term" value="C:cytoplasm"/>
    <property type="evidence" value="ECO:0007669"/>
    <property type="project" value="TreeGrafter"/>
</dbReference>
<sequence length="700" mass="79143">MSIKFDADRKRKRLKQTSIEESFKRHRTMMSKMPLHLPDEKEELPMQNFQHSSSPLEMVSDQEEDLRKKRALLADAAEKRRGASNTPCASATSTASSDMVVEGGSKDELSDNDDNLVSFDDSPIIFTDSPSPVPVPLEVPSIQTTERFVSGGCSLQSLNRIPSCSPPLPPLDPQPGHTVLVRPSLSNDFAEPPKPSHKNYRDKWDKNHVRMPCSRENLYPGQNCEKKIIQNRWELIEATLLGSITNSVELQDAILKYNAHYSKRWNFEALHSYFNEVLDISQRHEFFSKTLPGMVSLTLQLPTLCTQAIPLLKRQQNHSITMSQEQAACLLANAFFCTFPRRNSYKHSEYSSFPDVNFNRLFQGGKGGTNSVKTEKLQAIFHYFKRVIREMPKGTVTFQRQVVESSDMPDWERCTTLFGKLHVSTGGTIEDNGTGFLQVDFANKYIGGGVIGEGCVQEEIRFLICPELILSRLFCERLDNNECLMITGAERYSDYTGYAHTFRWAGNHSDRTTRDSWGRRHSKIVAIDAQVFRCYTDQFQVGLLKRELDKAYCGFYSPVEPKYLPAIATGNWGCGAFGGDPRVKGLIQMMACAAGSRDIVYFTFGDAELAEDLLNIHSFITERKLTVGGVWKLMQRYGKEIRAASSVTIKLYPFIRQLQNNYEDDTDDEQPANNGENAATLSYNLEDNSESCKSKSQDIV</sequence>
<comment type="similarity">
    <text evidence="1">Belongs to the poly(ADP-ribose) glycohydrolase family.</text>
</comment>
<feature type="domain" description="PARG helical" evidence="8">
    <location>
        <begin position="281"/>
        <end position="400"/>
    </location>
</feature>
<dbReference type="Pfam" id="PF05028">
    <property type="entry name" value="PARG_cat_C"/>
    <property type="match status" value="1"/>
</dbReference>